<organism evidence="2 3">
    <name type="scientific">Paraphoma chrysanthemicola</name>
    <dbReference type="NCBI Taxonomy" id="798071"/>
    <lineage>
        <taxon>Eukaryota</taxon>
        <taxon>Fungi</taxon>
        <taxon>Dikarya</taxon>
        <taxon>Ascomycota</taxon>
        <taxon>Pezizomycotina</taxon>
        <taxon>Dothideomycetes</taxon>
        <taxon>Pleosporomycetidae</taxon>
        <taxon>Pleosporales</taxon>
        <taxon>Pleosporineae</taxon>
        <taxon>Phaeosphaeriaceae</taxon>
        <taxon>Paraphoma</taxon>
    </lineage>
</organism>
<comment type="caution">
    <text evidence="2">The sequence shown here is derived from an EMBL/GenBank/DDBJ whole genome shotgun (WGS) entry which is preliminary data.</text>
</comment>
<evidence type="ECO:0000256" key="1">
    <source>
        <dbReference type="SAM" id="MobiDB-lite"/>
    </source>
</evidence>
<feature type="compositionally biased region" description="Basic and acidic residues" evidence="1">
    <location>
        <begin position="117"/>
        <end position="139"/>
    </location>
</feature>
<keyword evidence="3" id="KW-1185">Reference proteome</keyword>
<dbReference type="OrthoDB" id="3660917at2759"/>
<evidence type="ECO:0000313" key="2">
    <source>
        <dbReference type="EMBL" id="KAH7093492.1"/>
    </source>
</evidence>
<name>A0A8K0RF69_9PLEO</name>
<feature type="region of interest" description="Disordered" evidence="1">
    <location>
        <begin position="84"/>
        <end position="139"/>
    </location>
</feature>
<gene>
    <name evidence="2" type="ORF">FB567DRAFT_587925</name>
</gene>
<protein>
    <submittedName>
        <fullName evidence="2">Uncharacterized protein</fullName>
    </submittedName>
</protein>
<evidence type="ECO:0000313" key="3">
    <source>
        <dbReference type="Proteomes" id="UP000813461"/>
    </source>
</evidence>
<sequence length="151" mass="17240">MESKDQPTAPQCTPLYNRDDPLQKEISSLLKDFQYDIMGIIALGKDGIMRSLTADRRVLSAVPFRPELITAFNDRLSEDYRKQAEAAMQGADGTKTPKQKWFEPDEGIVPAPLPQEKLNEMRNASEERKEQTRAYMRNKDKNYVDAMGVLD</sequence>
<reference evidence="2" key="1">
    <citation type="journal article" date="2021" name="Nat. Commun.">
        <title>Genetic determinants of endophytism in the Arabidopsis root mycobiome.</title>
        <authorList>
            <person name="Mesny F."/>
            <person name="Miyauchi S."/>
            <person name="Thiergart T."/>
            <person name="Pickel B."/>
            <person name="Atanasova L."/>
            <person name="Karlsson M."/>
            <person name="Huettel B."/>
            <person name="Barry K.W."/>
            <person name="Haridas S."/>
            <person name="Chen C."/>
            <person name="Bauer D."/>
            <person name="Andreopoulos W."/>
            <person name="Pangilinan J."/>
            <person name="LaButti K."/>
            <person name="Riley R."/>
            <person name="Lipzen A."/>
            <person name="Clum A."/>
            <person name="Drula E."/>
            <person name="Henrissat B."/>
            <person name="Kohler A."/>
            <person name="Grigoriev I.V."/>
            <person name="Martin F.M."/>
            <person name="Hacquard S."/>
        </authorList>
    </citation>
    <scope>NUCLEOTIDE SEQUENCE</scope>
    <source>
        <strain evidence="2">MPI-SDFR-AT-0120</strain>
    </source>
</reference>
<accession>A0A8K0RF69</accession>
<dbReference type="Proteomes" id="UP000813461">
    <property type="component" value="Unassembled WGS sequence"/>
</dbReference>
<dbReference type="EMBL" id="JAGMVJ010000002">
    <property type="protein sequence ID" value="KAH7093492.1"/>
    <property type="molecule type" value="Genomic_DNA"/>
</dbReference>
<dbReference type="AlphaFoldDB" id="A0A8K0RF69"/>
<proteinExistence type="predicted"/>